<accession>A0A937W1S9</accession>
<evidence type="ECO:0000313" key="2">
    <source>
        <dbReference type="EMBL" id="MBM3225276.1"/>
    </source>
</evidence>
<proteinExistence type="predicted"/>
<feature type="region of interest" description="Disordered" evidence="1">
    <location>
        <begin position="190"/>
        <end position="211"/>
    </location>
</feature>
<feature type="compositionally biased region" description="Low complexity" evidence="1">
    <location>
        <begin position="51"/>
        <end position="66"/>
    </location>
</feature>
<name>A0A937W1S9_UNCTE</name>
<feature type="region of interest" description="Disordered" evidence="1">
    <location>
        <begin position="46"/>
        <end position="66"/>
    </location>
</feature>
<evidence type="ECO:0000313" key="3">
    <source>
        <dbReference type="Proteomes" id="UP000712673"/>
    </source>
</evidence>
<evidence type="ECO:0000256" key="1">
    <source>
        <dbReference type="SAM" id="MobiDB-lite"/>
    </source>
</evidence>
<organism evidence="2 3">
    <name type="scientific">Tectimicrobiota bacterium</name>
    <dbReference type="NCBI Taxonomy" id="2528274"/>
    <lineage>
        <taxon>Bacteria</taxon>
        <taxon>Pseudomonadati</taxon>
        <taxon>Nitrospinota/Tectimicrobiota group</taxon>
        <taxon>Candidatus Tectimicrobiota</taxon>
    </lineage>
</organism>
<gene>
    <name evidence="2" type="ORF">FJZ47_15945</name>
</gene>
<sequence length="268" mass="26898">MVTALVGVNGSSGNSHLLRVVSPAVAQTPSPQAVDTDDRVQLSTAGRERAATAAEAGGNTPADAAETPFASPAAAAELDPAVQQTLEALRQRDQEVRQHEQAHLLAAGPYAKGGARYSYETGPDGHRYAVGGEVPIDLSEVAGDPQATLQKALTIQRAALAPQEPSATDQAVAAKASALAARAQQELLQAQAQERAAHTKAGGASEAVSGPATTAAARHACGANCQNHGTTPPLAVSAPSAAPPLASGARAIAQYQTASTGAASLSTR</sequence>
<dbReference type="AlphaFoldDB" id="A0A937W1S9"/>
<dbReference type="InterPro" id="IPR021973">
    <property type="entry name" value="SprA-related"/>
</dbReference>
<dbReference type="EMBL" id="VGLS01000529">
    <property type="protein sequence ID" value="MBM3225276.1"/>
    <property type="molecule type" value="Genomic_DNA"/>
</dbReference>
<reference evidence="2" key="1">
    <citation type="submission" date="2019-03" db="EMBL/GenBank/DDBJ databases">
        <title>Lake Tanganyika Metagenome-Assembled Genomes (MAGs).</title>
        <authorList>
            <person name="Tran P."/>
        </authorList>
    </citation>
    <scope>NUCLEOTIDE SEQUENCE</scope>
    <source>
        <strain evidence="2">K_DeepCast_65m_m2_066</strain>
    </source>
</reference>
<comment type="caution">
    <text evidence="2">The sequence shown here is derived from an EMBL/GenBank/DDBJ whole genome shotgun (WGS) entry which is preliminary data.</text>
</comment>
<dbReference type="Pfam" id="PF12118">
    <property type="entry name" value="SprA-related"/>
    <property type="match status" value="1"/>
</dbReference>
<protein>
    <submittedName>
        <fullName evidence="2">Catalase</fullName>
    </submittedName>
</protein>
<dbReference type="Proteomes" id="UP000712673">
    <property type="component" value="Unassembled WGS sequence"/>
</dbReference>